<evidence type="ECO:0000313" key="2">
    <source>
        <dbReference type="Proteomes" id="UP000218069"/>
    </source>
</evidence>
<dbReference type="Proteomes" id="UP000218069">
    <property type="component" value="Unassembled WGS sequence"/>
</dbReference>
<gene>
    <name evidence="1" type="ORF">SAMN06295945_0994</name>
</gene>
<reference evidence="2" key="1">
    <citation type="submission" date="2017-08" db="EMBL/GenBank/DDBJ databases">
        <authorList>
            <person name="Varghese N."/>
            <person name="Submissions S."/>
        </authorList>
    </citation>
    <scope>NUCLEOTIDE SEQUENCE [LARGE SCALE GENOMIC DNA]</scope>
    <source>
        <strain evidence="2">AP-Melu-1000-B4</strain>
    </source>
</reference>
<protein>
    <submittedName>
        <fullName evidence="1">Uncharacterized protein</fullName>
    </submittedName>
</protein>
<dbReference type="RefSeq" id="WP_165766409.1">
    <property type="nucleotide sequence ID" value="NZ_OANS01000002.1"/>
</dbReference>
<proteinExistence type="predicted"/>
<organism evidence="1 2">
    <name type="scientific">Polynucleobacter meluiroseus</name>
    <dbReference type="NCBI Taxonomy" id="1938814"/>
    <lineage>
        <taxon>Bacteria</taxon>
        <taxon>Pseudomonadati</taxon>
        <taxon>Pseudomonadota</taxon>
        <taxon>Betaproteobacteria</taxon>
        <taxon>Burkholderiales</taxon>
        <taxon>Burkholderiaceae</taxon>
        <taxon>Polynucleobacter</taxon>
    </lineage>
</organism>
<evidence type="ECO:0000313" key="1">
    <source>
        <dbReference type="EMBL" id="SNX28654.1"/>
    </source>
</evidence>
<sequence>MPVQMIELEEVKMLQTSDEVLEALVTVRVFTGVGGGSAECTSSTTGGCGMV</sequence>
<dbReference type="AlphaFoldDB" id="A0A240E170"/>
<name>A0A240E170_9BURK</name>
<dbReference type="EMBL" id="OANS01000002">
    <property type="protein sequence ID" value="SNX28654.1"/>
    <property type="molecule type" value="Genomic_DNA"/>
</dbReference>
<keyword evidence="2" id="KW-1185">Reference proteome</keyword>
<accession>A0A240E170</accession>